<dbReference type="EMBL" id="JAPXFL010000003">
    <property type="protein sequence ID" value="KAK9509047.1"/>
    <property type="molecule type" value="Genomic_DNA"/>
</dbReference>
<dbReference type="SUPFAM" id="SSF56112">
    <property type="entry name" value="Protein kinase-like (PK-like)"/>
    <property type="match status" value="1"/>
</dbReference>
<accession>A0AAW1DEZ5</accession>
<feature type="domain" description="CHK kinase-like" evidence="1">
    <location>
        <begin position="27"/>
        <end position="222"/>
    </location>
</feature>
<dbReference type="Pfam" id="PF02958">
    <property type="entry name" value="EcKL"/>
    <property type="match status" value="1"/>
</dbReference>
<dbReference type="InterPro" id="IPR011009">
    <property type="entry name" value="Kinase-like_dom_sf"/>
</dbReference>
<dbReference type="SMART" id="SM00587">
    <property type="entry name" value="CHK"/>
    <property type="match status" value="1"/>
</dbReference>
<protein>
    <recommendedName>
        <fullName evidence="1">CHK kinase-like domain-containing protein</fullName>
    </recommendedName>
</protein>
<proteinExistence type="predicted"/>
<dbReference type="PANTHER" id="PTHR11012:SF48">
    <property type="entry name" value="CHK KINASE-LIKE DOMAIN-CONTAINING PROTEIN-RELATED"/>
    <property type="match status" value="1"/>
</dbReference>
<dbReference type="Gene3D" id="3.90.1200.10">
    <property type="match status" value="1"/>
</dbReference>
<evidence type="ECO:0000313" key="2">
    <source>
        <dbReference type="EMBL" id="KAK9509047.1"/>
    </source>
</evidence>
<dbReference type="AlphaFoldDB" id="A0AAW1DEZ5"/>
<organism evidence="2 3">
    <name type="scientific">Rhynocoris fuscipes</name>
    <dbReference type="NCBI Taxonomy" id="488301"/>
    <lineage>
        <taxon>Eukaryota</taxon>
        <taxon>Metazoa</taxon>
        <taxon>Ecdysozoa</taxon>
        <taxon>Arthropoda</taxon>
        <taxon>Hexapoda</taxon>
        <taxon>Insecta</taxon>
        <taxon>Pterygota</taxon>
        <taxon>Neoptera</taxon>
        <taxon>Paraneoptera</taxon>
        <taxon>Hemiptera</taxon>
        <taxon>Heteroptera</taxon>
        <taxon>Panheteroptera</taxon>
        <taxon>Cimicomorpha</taxon>
        <taxon>Reduviidae</taxon>
        <taxon>Harpactorinae</taxon>
        <taxon>Harpactorini</taxon>
        <taxon>Rhynocoris</taxon>
    </lineage>
</organism>
<name>A0AAW1DEZ5_9HEMI</name>
<evidence type="ECO:0000259" key="1">
    <source>
        <dbReference type="SMART" id="SM00587"/>
    </source>
</evidence>
<sequence length="314" mass="36854">MSFITSEICEIVLKNKLKTENFQIESYSIENCNEEVIGFHAKESLFDFQHASVALITLADFHATFLIQQYVENFQFDEKYEEVCFESLFFQDDETIHEGLVFSFNNILKNICYKYFNKFTKNFIDKTFDNLKLTTIELLKKSKIHRNFLLHGDPWGNNILFKYNDNNQPIEAILVDFQAIRYAPPAVEVLHFLNVGTTNETLLKQDELKDIYFSRLTETLALKHIDINSILTKEDFLKSCKDFIGLTVALRLYYTTLLRLPMNHLKQIQKDADAFLSMFVYGDSENIQKAFEEDKIYQKLLIDCLENTFQCFGN</sequence>
<dbReference type="InterPro" id="IPR015897">
    <property type="entry name" value="CHK_kinase-like"/>
</dbReference>
<reference evidence="2 3" key="1">
    <citation type="submission" date="2022-12" db="EMBL/GenBank/DDBJ databases">
        <title>Chromosome-level genome assembly of true bugs.</title>
        <authorList>
            <person name="Ma L."/>
            <person name="Li H."/>
        </authorList>
    </citation>
    <scope>NUCLEOTIDE SEQUENCE [LARGE SCALE GENOMIC DNA]</scope>
    <source>
        <strain evidence="2">Lab_2022b</strain>
    </source>
</reference>
<comment type="caution">
    <text evidence="2">The sequence shown here is derived from an EMBL/GenBank/DDBJ whole genome shotgun (WGS) entry which is preliminary data.</text>
</comment>
<dbReference type="PANTHER" id="PTHR11012">
    <property type="entry name" value="PROTEIN KINASE-LIKE DOMAIN-CONTAINING"/>
    <property type="match status" value="1"/>
</dbReference>
<evidence type="ECO:0000313" key="3">
    <source>
        <dbReference type="Proteomes" id="UP001461498"/>
    </source>
</evidence>
<keyword evidence="3" id="KW-1185">Reference proteome</keyword>
<dbReference type="InterPro" id="IPR004119">
    <property type="entry name" value="EcKL"/>
</dbReference>
<dbReference type="Proteomes" id="UP001461498">
    <property type="component" value="Unassembled WGS sequence"/>
</dbReference>
<gene>
    <name evidence="2" type="ORF">O3M35_006454</name>
</gene>